<reference evidence="2" key="1">
    <citation type="journal article" date="2011" name="Nat. Biotechnol.">
        <title>The genomic sequence of the Chinese hamster ovary (CHO)-K1 cell line.</title>
        <authorList>
            <person name="Xu X."/>
            <person name="Nagarajan H."/>
            <person name="Lewis N.E."/>
            <person name="Pan S."/>
            <person name="Cai Z."/>
            <person name="Liu X."/>
            <person name="Chen W."/>
            <person name="Xie M."/>
            <person name="Wang W."/>
            <person name="Hammond S."/>
            <person name="Andersen M.R."/>
            <person name="Neff N."/>
            <person name="Passarelli B."/>
            <person name="Koh W."/>
            <person name="Fan H.C."/>
            <person name="Wang J."/>
            <person name="Gui Y."/>
            <person name="Lee K.H."/>
            <person name="Betenbaugh M.J."/>
            <person name="Quake S.R."/>
            <person name="Famili I."/>
            <person name="Palsson B.O."/>
            <person name="Wang J."/>
        </authorList>
    </citation>
    <scope>NUCLEOTIDE SEQUENCE [LARGE SCALE GENOMIC DNA]</scope>
    <source>
        <strain evidence="2">CHO K1 cell line</strain>
    </source>
</reference>
<gene>
    <name evidence="1" type="ORF">I79_017324</name>
</gene>
<dbReference type="InParanoid" id="G3I1Q9"/>
<dbReference type="EMBL" id="JH001089">
    <property type="protein sequence ID" value="EGW13137.1"/>
    <property type="molecule type" value="Genomic_DNA"/>
</dbReference>
<accession>G3I1Q9</accession>
<sequence>MMGTEELKTKRRTSPLICGKELGSPLLAHCCHHLLQSHVTYEDTGTTDNLDLAILLSNQLCSQDSLPED</sequence>
<protein>
    <submittedName>
        <fullName evidence="1">Uncharacterized protein</fullName>
    </submittedName>
</protein>
<name>G3I1Q9_CRIGR</name>
<organism evidence="1 2">
    <name type="scientific">Cricetulus griseus</name>
    <name type="common">Chinese hamster</name>
    <name type="synonym">Cricetulus barabensis griseus</name>
    <dbReference type="NCBI Taxonomy" id="10029"/>
    <lineage>
        <taxon>Eukaryota</taxon>
        <taxon>Metazoa</taxon>
        <taxon>Chordata</taxon>
        <taxon>Craniata</taxon>
        <taxon>Vertebrata</taxon>
        <taxon>Euteleostomi</taxon>
        <taxon>Mammalia</taxon>
        <taxon>Eutheria</taxon>
        <taxon>Euarchontoglires</taxon>
        <taxon>Glires</taxon>
        <taxon>Rodentia</taxon>
        <taxon>Myomorpha</taxon>
        <taxon>Muroidea</taxon>
        <taxon>Cricetidae</taxon>
        <taxon>Cricetinae</taxon>
        <taxon>Cricetulus</taxon>
    </lineage>
</organism>
<dbReference type="AlphaFoldDB" id="G3I1Q9"/>
<evidence type="ECO:0000313" key="1">
    <source>
        <dbReference type="EMBL" id="EGW13137.1"/>
    </source>
</evidence>
<evidence type="ECO:0000313" key="2">
    <source>
        <dbReference type="Proteomes" id="UP000001075"/>
    </source>
</evidence>
<dbReference type="Proteomes" id="UP000001075">
    <property type="component" value="Unassembled WGS sequence"/>
</dbReference>
<proteinExistence type="predicted"/>